<accession>A0A2Z6TE58</accession>
<dbReference type="PROSITE" id="PS50893">
    <property type="entry name" value="ABC_TRANSPORTER_2"/>
    <property type="match status" value="1"/>
</dbReference>
<evidence type="ECO:0000256" key="1">
    <source>
        <dbReference type="ARBA" id="ARBA00022448"/>
    </source>
</evidence>
<keyword evidence="7" id="KW-1185">Reference proteome</keyword>
<keyword evidence="1" id="KW-0813">Transport</keyword>
<dbReference type="Gene3D" id="3.40.50.300">
    <property type="entry name" value="P-loop containing nucleotide triphosphate hydrolases"/>
    <property type="match status" value="1"/>
</dbReference>
<dbReference type="GO" id="GO:0005524">
    <property type="term" value="F:ATP binding"/>
    <property type="evidence" value="ECO:0007669"/>
    <property type="project" value="UniProtKB-KW"/>
</dbReference>
<gene>
    <name evidence="6" type="primary">opuBA</name>
    <name evidence="6" type="ORF">LrDSM24759_03540</name>
</gene>
<dbReference type="SUPFAM" id="SSF52540">
    <property type="entry name" value="P-loop containing nucleoside triphosphate hydrolases"/>
    <property type="match status" value="1"/>
</dbReference>
<dbReference type="InterPro" id="IPR003593">
    <property type="entry name" value="AAA+_ATPase"/>
</dbReference>
<dbReference type="PROSITE" id="PS00211">
    <property type="entry name" value="ABC_TRANSPORTER_1"/>
    <property type="match status" value="1"/>
</dbReference>
<keyword evidence="3 6" id="KW-0067">ATP-binding</keyword>
<dbReference type="AlphaFoldDB" id="A0A2Z6TE58"/>
<evidence type="ECO:0000313" key="6">
    <source>
        <dbReference type="EMBL" id="GBG04440.1"/>
    </source>
</evidence>
<proteinExistence type="predicted"/>
<dbReference type="Proteomes" id="UP000257317">
    <property type="component" value="Unassembled WGS sequence"/>
</dbReference>
<evidence type="ECO:0000256" key="3">
    <source>
        <dbReference type="ARBA" id="ARBA00022840"/>
    </source>
</evidence>
<evidence type="ECO:0000256" key="4">
    <source>
        <dbReference type="ARBA" id="ARBA00066388"/>
    </source>
</evidence>
<dbReference type="SMART" id="SM00382">
    <property type="entry name" value="AAA"/>
    <property type="match status" value="1"/>
</dbReference>
<dbReference type="InterPro" id="IPR003439">
    <property type="entry name" value="ABC_transporter-like_ATP-bd"/>
</dbReference>
<dbReference type="Pfam" id="PF00005">
    <property type="entry name" value="ABC_tran"/>
    <property type="match status" value="1"/>
</dbReference>
<name>A0A2Z6TE58_9LACO</name>
<feature type="domain" description="ABC transporter" evidence="5">
    <location>
        <begin position="1"/>
        <end position="223"/>
    </location>
</feature>
<evidence type="ECO:0000256" key="2">
    <source>
        <dbReference type="ARBA" id="ARBA00022741"/>
    </source>
</evidence>
<organism evidence="6 7">
    <name type="scientific">Lactobacillus rodentium</name>
    <dbReference type="NCBI Taxonomy" id="947835"/>
    <lineage>
        <taxon>Bacteria</taxon>
        <taxon>Bacillati</taxon>
        <taxon>Bacillota</taxon>
        <taxon>Bacilli</taxon>
        <taxon>Lactobacillales</taxon>
        <taxon>Lactobacillaceae</taxon>
        <taxon>Lactobacillus</taxon>
    </lineage>
</organism>
<dbReference type="GO" id="GO:0016887">
    <property type="term" value="F:ATP hydrolysis activity"/>
    <property type="evidence" value="ECO:0007669"/>
    <property type="project" value="InterPro"/>
</dbReference>
<keyword evidence="2" id="KW-0547">Nucleotide-binding</keyword>
<reference evidence="7" key="1">
    <citation type="submission" date="2018-03" db="EMBL/GenBank/DDBJ databases">
        <title>New taxa in the Lactobacillus gasseri group.</title>
        <authorList>
            <person name="Tanizawa Y."/>
            <person name="Tohno M."/>
            <person name="Endo A."/>
            <person name="Arita M."/>
        </authorList>
    </citation>
    <scope>NUCLEOTIDE SEQUENCE [LARGE SCALE GENOMIC DNA]</scope>
    <source>
        <strain evidence="7">DSM 24759</strain>
    </source>
</reference>
<dbReference type="PANTHER" id="PTHR43869:SF1">
    <property type="entry name" value="GLYCINE BETAINE_PROLINE BETAINE TRANSPORT SYSTEM ATP-BINDING PROTEIN PROV"/>
    <property type="match status" value="1"/>
</dbReference>
<dbReference type="GO" id="GO:0015418">
    <property type="term" value="F:ABC-type quaternary ammonium compound transporting activity"/>
    <property type="evidence" value="ECO:0007669"/>
    <property type="project" value="UniProtKB-EC"/>
</dbReference>
<sequence length="306" mass="34651">MILDDVSFTVKDGEIFVLVGPSGSGKTTLLKMFNRLIEPSSGNIFYNDKNIKDYNLRELRQKTGYVLQSASLFPNLTVGENITLPLEQRKGFTKKERLKVQKTVLEGVQLDPEVYLDRYPDQLSGGEAQRVGIGRALAGDPKVVLMDEPFSALDPVVRKQLQDLVLKLQKRFHVTIMFVTHDMNEAIRMGNQIGVVHEGHLEQVGKPREILQHPATEFVKNFFAGSESHSALDLETLVKSEIGVDVKYYPKTETLPHYHVYNVQDLIKDCSDNPDKLFVAETSFGDYVIEPKQVWKFLLKRVSAND</sequence>
<dbReference type="FunFam" id="3.40.50.300:FF:000425">
    <property type="entry name" value="Probable ABC transporter, ATP-binding subunit"/>
    <property type="match status" value="1"/>
</dbReference>
<dbReference type="InterPro" id="IPR017871">
    <property type="entry name" value="ABC_transporter-like_CS"/>
</dbReference>
<evidence type="ECO:0000259" key="5">
    <source>
        <dbReference type="PROSITE" id="PS50893"/>
    </source>
</evidence>
<dbReference type="PANTHER" id="PTHR43869">
    <property type="entry name" value="GLYCINE BETAINE/PROLINE BETAINE TRANSPORT SYSTEM ATP-BINDING PROTEIN PROV"/>
    <property type="match status" value="1"/>
</dbReference>
<evidence type="ECO:0000313" key="7">
    <source>
        <dbReference type="Proteomes" id="UP000257317"/>
    </source>
</evidence>
<dbReference type="EMBL" id="BFBY01000002">
    <property type="protein sequence ID" value="GBG04440.1"/>
    <property type="molecule type" value="Genomic_DNA"/>
</dbReference>
<dbReference type="InterPro" id="IPR027417">
    <property type="entry name" value="P-loop_NTPase"/>
</dbReference>
<protein>
    <recommendedName>
        <fullName evidence="4">ABC-type quaternary amine transporter</fullName>
        <ecNumber evidence="4">7.6.2.9</ecNumber>
    </recommendedName>
</protein>
<dbReference type="InterPro" id="IPR051921">
    <property type="entry name" value="ABC_osmolyte_uptake_ATP-bind"/>
</dbReference>
<comment type="caution">
    <text evidence="6">The sequence shown here is derived from an EMBL/GenBank/DDBJ whole genome shotgun (WGS) entry which is preliminary data.</text>
</comment>
<dbReference type="EC" id="7.6.2.9" evidence="4"/>